<evidence type="ECO:0000259" key="8">
    <source>
        <dbReference type="Pfam" id="PF06808"/>
    </source>
</evidence>
<feature type="transmembrane region" description="Helical" evidence="7">
    <location>
        <begin position="323"/>
        <end position="351"/>
    </location>
</feature>
<sequence length="434" mass="46419">MDMIWMTLILLLVLLALLGVGLWVAFALTAIGCIALFFFSGIPVGDSLATAFYSSSVSWELAALPMFIWMGEVLFRSRLSEEMFRGIAPWVGKLPGRLLHTNIVGCGIFAAISGSSAATAATIGKMTLPELDRRGYNRNQVLGTLAGSATLGLLIPPSIILIVYGVATEQSIARLFVAGILPGLMLMALFAGYVIIWSLLNPKGAPAGESEKLSFVEKVKRSKPLIPVFLLIVGVIGSIYTGLASPTESAAVGVALAHLLSIQSGSMNWKTFQSALMGTVKTSSMIAFILVGASFLTSSMGFTGIPRELATWISTLDLSPQMLLLVLTLFFILLGCFLDGISVVVLTTSIILPMVQAAGIDPLWFGIYLVIVVEMSQITPPVGFNLFVIQGLTGENILRIAWAAFPYFLLILSAVILITIFPEIVTYLPSQMGN</sequence>
<evidence type="ECO:0000256" key="6">
    <source>
        <dbReference type="ARBA" id="ARBA00023136"/>
    </source>
</evidence>
<feature type="transmembrane region" description="Helical" evidence="7">
    <location>
        <begin position="400"/>
        <end position="421"/>
    </location>
</feature>
<evidence type="ECO:0000256" key="7">
    <source>
        <dbReference type="RuleBase" id="RU369079"/>
    </source>
</evidence>
<evidence type="ECO:0000256" key="1">
    <source>
        <dbReference type="ARBA" id="ARBA00004429"/>
    </source>
</evidence>
<keyword evidence="3 7" id="KW-0997">Cell inner membrane</keyword>
<dbReference type="EMBL" id="BSOR01000016">
    <property type="protein sequence ID" value="GLR63552.1"/>
    <property type="molecule type" value="Genomic_DNA"/>
</dbReference>
<feature type="transmembrane region" description="Helical" evidence="7">
    <location>
        <begin position="103"/>
        <end position="124"/>
    </location>
</feature>
<name>A0ABQ5ZX20_9GAMM</name>
<keyword evidence="10" id="KW-1185">Reference proteome</keyword>
<dbReference type="Pfam" id="PF06808">
    <property type="entry name" value="DctM"/>
    <property type="match status" value="1"/>
</dbReference>
<dbReference type="PIRSF" id="PIRSF006066">
    <property type="entry name" value="HI0050"/>
    <property type="match status" value="1"/>
</dbReference>
<feature type="transmembrane region" description="Helical" evidence="7">
    <location>
        <begin position="284"/>
        <end position="302"/>
    </location>
</feature>
<feature type="transmembrane region" description="Helical" evidence="7">
    <location>
        <begin position="363"/>
        <end position="388"/>
    </location>
</feature>
<accession>A0ABQ5ZX20</accession>
<gene>
    <name evidence="9" type="ORF">GCM10007878_09870</name>
</gene>
<keyword evidence="7" id="KW-0813">Transport</keyword>
<evidence type="ECO:0000256" key="2">
    <source>
        <dbReference type="ARBA" id="ARBA00022475"/>
    </source>
</evidence>
<keyword evidence="4 7" id="KW-0812">Transmembrane</keyword>
<comment type="caution">
    <text evidence="7">Lacks conserved residue(s) required for the propagation of feature annotation.</text>
</comment>
<evidence type="ECO:0000256" key="4">
    <source>
        <dbReference type="ARBA" id="ARBA00022692"/>
    </source>
</evidence>
<dbReference type="Proteomes" id="UP001156682">
    <property type="component" value="Unassembled WGS sequence"/>
</dbReference>
<comment type="subunit">
    <text evidence="7">The complex comprises the extracytoplasmic solute receptor protein and the two transmembrane proteins.</text>
</comment>
<organism evidence="9 10">
    <name type="scientific">Marinospirillum insulare</name>
    <dbReference type="NCBI Taxonomy" id="217169"/>
    <lineage>
        <taxon>Bacteria</taxon>
        <taxon>Pseudomonadati</taxon>
        <taxon>Pseudomonadota</taxon>
        <taxon>Gammaproteobacteria</taxon>
        <taxon>Oceanospirillales</taxon>
        <taxon>Oceanospirillaceae</taxon>
        <taxon>Marinospirillum</taxon>
    </lineage>
</organism>
<protein>
    <recommendedName>
        <fullName evidence="7">TRAP transporter large permease protein</fullName>
    </recommendedName>
</protein>
<keyword evidence="6 7" id="KW-0472">Membrane</keyword>
<feature type="transmembrane region" description="Helical" evidence="7">
    <location>
        <begin position="225"/>
        <end position="243"/>
    </location>
</feature>
<evidence type="ECO:0000313" key="9">
    <source>
        <dbReference type="EMBL" id="GLR63552.1"/>
    </source>
</evidence>
<feature type="transmembrane region" description="Helical" evidence="7">
    <location>
        <begin position="176"/>
        <end position="200"/>
    </location>
</feature>
<feature type="transmembrane region" description="Helical" evidence="7">
    <location>
        <begin position="144"/>
        <end position="164"/>
    </location>
</feature>
<evidence type="ECO:0000256" key="3">
    <source>
        <dbReference type="ARBA" id="ARBA00022519"/>
    </source>
</evidence>
<feature type="domain" description="TRAP C4-dicarboxylate transport system permease DctM subunit" evidence="8">
    <location>
        <begin position="12"/>
        <end position="424"/>
    </location>
</feature>
<comment type="similarity">
    <text evidence="7">Belongs to the TRAP transporter large permease family.</text>
</comment>
<evidence type="ECO:0000313" key="10">
    <source>
        <dbReference type="Proteomes" id="UP001156682"/>
    </source>
</evidence>
<dbReference type="InterPro" id="IPR004681">
    <property type="entry name" value="TRAP_DctM"/>
</dbReference>
<comment type="caution">
    <text evidence="9">The sequence shown here is derived from an EMBL/GenBank/DDBJ whole genome shotgun (WGS) entry which is preliminary data.</text>
</comment>
<comment type="subcellular location">
    <subcellularLocation>
        <location evidence="1 7">Cell inner membrane</location>
        <topology evidence="1 7">Multi-pass membrane protein</topology>
    </subcellularLocation>
</comment>
<dbReference type="PANTHER" id="PTHR33362:SF5">
    <property type="entry name" value="C4-DICARBOXYLATE TRAP TRANSPORTER LARGE PERMEASE PROTEIN DCTM"/>
    <property type="match status" value="1"/>
</dbReference>
<evidence type="ECO:0000256" key="5">
    <source>
        <dbReference type="ARBA" id="ARBA00022989"/>
    </source>
</evidence>
<dbReference type="PANTHER" id="PTHR33362">
    <property type="entry name" value="SIALIC ACID TRAP TRANSPORTER PERMEASE PROTEIN SIAT-RELATED"/>
    <property type="match status" value="1"/>
</dbReference>
<keyword evidence="5 7" id="KW-1133">Transmembrane helix</keyword>
<comment type="function">
    <text evidence="7">Part of the tripartite ATP-independent periplasmic (TRAP) transport system.</text>
</comment>
<keyword evidence="2" id="KW-1003">Cell membrane</keyword>
<dbReference type="InterPro" id="IPR010656">
    <property type="entry name" value="DctM"/>
</dbReference>
<reference evidence="10" key="1">
    <citation type="journal article" date="2019" name="Int. J. Syst. Evol. Microbiol.">
        <title>The Global Catalogue of Microorganisms (GCM) 10K type strain sequencing project: providing services to taxonomists for standard genome sequencing and annotation.</title>
        <authorList>
            <consortium name="The Broad Institute Genomics Platform"/>
            <consortium name="The Broad Institute Genome Sequencing Center for Infectious Disease"/>
            <person name="Wu L."/>
            <person name="Ma J."/>
        </authorList>
    </citation>
    <scope>NUCLEOTIDE SEQUENCE [LARGE SCALE GENOMIC DNA]</scope>
    <source>
        <strain evidence="10">NBRC 100033</strain>
    </source>
</reference>
<dbReference type="NCBIfam" id="TIGR00786">
    <property type="entry name" value="dctM"/>
    <property type="match status" value="1"/>
</dbReference>
<proteinExistence type="inferred from homology"/>